<dbReference type="Gene3D" id="3.30.160.60">
    <property type="entry name" value="Classic Zinc Finger"/>
    <property type="match status" value="1"/>
</dbReference>
<dbReference type="AlphaFoldDB" id="A0A9Q0YIK5"/>
<protein>
    <submittedName>
        <fullName evidence="7">E3 ubiquitin-protein ligase TRIM56</fullName>
    </submittedName>
</protein>
<dbReference type="InterPro" id="IPR047153">
    <property type="entry name" value="TRIM45/56/19-like"/>
</dbReference>
<evidence type="ECO:0000256" key="2">
    <source>
        <dbReference type="ARBA" id="ARBA00022771"/>
    </source>
</evidence>
<proteinExistence type="predicted"/>
<feature type="coiled-coil region" evidence="5">
    <location>
        <begin position="315"/>
        <end position="382"/>
    </location>
</feature>
<dbReference type="InterPro" id="IPR001841">
    <property type="entry name" value="Znf_RING"/>
</dbReference>
<dbReference type="SMART" id="SM00184">
    <property type="entry name" value="RING"/>
    <property type="match status" value="1"/>
</dbReference>
<dbReference type="InterPro" id="IPR017907">
    <property type="entry name" value="Znf_RING_CS"/>
</dbReference>
<evidence type="ECO:0000313" key="8">
    <source>
        <dbReference type="Proteomes" id="UP001152320"/>
    </source>
</evidence>
<dbReference type="SUPFAM" id="SSF57845">
    <property type="entry name" value="B-box zinc-binding domain"/>
    <property type="match status" value="1"/>
</dbReference>
<evidence type="ECO:0000256" key="5">
    <source>
        <dbReference type="SAM" id="Coils"/>
    </source>
</evidence>
<reference evidence="7" key="1">
    <citation type="submission" date="2021-10" db="EMBL/GenBank/DDBJ databases">
        <title>Tropical sea cucumber genome reveals ecological adaptation and Cuvierian tubules defense mechanism.</title>
        <authorList>
            <person name="Chen T."/>
        </authorList>
    </citation>
    <scope>NUCLEOTIDE SEQUENCE</scope>
    <source>
        <strain evidence="7">Nanhai2018</strain>
        <tissue evidence="7">Muscle</tissue>
    </source>
</reference>
<dbReference type="GO" id="GO:0060340">
    <property type="term" value="P:positive regulation of type I interferon-mediated signaling pathway"/>
    <property type="evidence" value="ECO:0007669"/>
    <property type="project" value="TreeGrafter"/>
</dbReference>
<dbReference type="PROSITE" id="PS00518">
    <property type="entry name" value="ZF_RING_1"/>
    <property type="match status" value="1"/>
</dbReference>
<evidence type="ECO:0000313" key="7">
    <source>
        <dbReference type="EMBL" id="KAJ8023183.1"/>
    </source>
</evidence>
<keyword evidence="1" id="KW-0479">Metal-binding</keyword>
<dbReference type="InterPro" id="IPR018957">
    <property type="entry name" value="Znf_C3HC4_RING-type"/>
</dbReference>
<dbReference type="GO" id="GO:0005654">
    <property type="term" value="C:nucleoplasm"/>
    <property type="evidence" value="ECO:0007669"/>
    <property type="project" value="TreeGrafter"/>
</dbReference>
<keyword evidence="8" id="KW-1185">Reference proteome</keyword>
<dbReference type="InterPro" id="IPR000315">
    <property type="entry name" value="Znf_B-box"/>
</dbReference>
<feature type="domain" description="RING-type" evidence="6">
    <location>
        <begin position="18"/>
        <end position="59"/>
    </location>
</feature>
<keyword evidence="5" id="KW-0175">Coiled coil</keyword>
<comment type="caution">
    <text evidence="7">The sequence shown here is derived from an EMBL/GenBank/DDBJ whole genome shotgun (WGS) entry which is preliminary data.</text>
</comment>
<name>A0A9Q0YIK5_HOLLE</name>
<dbReference type="Pfam" id="PF00097">
    <property type="entry name" value="zf-C3HC4"/>
    <property type="match status" value="1"/>
</dbReference>
<dbReference type="SUPFAM" id="SSF57850">
    <property type="entry name" value="RING/U-box"/>
    <property type="match status" value="1"/>
</dbReference>
<dbReference type="PANTHER" id="PTHR25462:SF299">
    <property type="entry name" value="E3 UBIQUITIN-PROTEIN LIGASE TRIM56"/>
    <property type="match status" value="1"/>
</dbReference>
<sequence>MASESSFVKTMDENFCQCPICLEQFKEPKLLPCLHRFCSKCLEKIIGQAQGVLQCPECRQECDIPTKGVDGFKTDFYMNSIVDFVELQKSMQECHIRECFSCSKNKKMSAYCFKCNDFLCEECHNHHVTSKMMKDHRPHVLSLEEVESKNISLEKLVSLKDVPRCQIHPENVSQLCCTSCGNIPVCYACSFGTHKNHSIQEVISLASTERDRLTQKLDNLRKCKGRLDMMTAKVKKIQEEIVFNAKKETDKFVSKFDNKVKDIERKRSKIREQIDVQILDIRASNKKTHTALQEMMDKEIQEIKDKYDKLFGKEKIKLERSLKELQEKLFDKESRLDGKRAYLDQKSNYVLKSIKMKEEKKMNKIKQILQHFENALKRYENLTTTVASILSAKNDWTAVNCISDITPAVEPLFDDVNKEFQELDRLEVFEIVNAPLVNMDVADCVNMTEYREGVIEIDDLKSEDFTIEGITYGEGENFVIFGSANKEIWIDCVVSMEGKVLRKQFYNETTKETHRFCTEVTRFKVSVTVDRNTGIISFYAGHNDSYVEKNINDSPKLGEGPAVY</sequence>
<organism evidence="7 8">
    <name type="scientific">Holothuria leucospilota</name>
    <name type="common">Black long sea cucumber</name>
    <name type="synonym">Mertensiothuria leucospilota</name>
    <dbReference type="NCBI Taxonomy" id="206669"/>
    <lineage>
        <taxon>Eukaryota</taxon>
        <taxon>Metazoa</taxon>
        <taxon>Echinodermata</taxon>
        <taxon>Eleutherozoa</taxon>
        <taxon>Echinozoa</taxon>
        <taxon>Holothuroidea</taxon>
        <taxon>Aspidochirotacea</taxon>
        <taxon>Aspidochirotida</taxon>
        <taxon>Holothuriidae</taxon>
        <taxon>Holothuria</taxon>
    </lineage>
</organism>
<feature type="coiled-coil region" evidence="5">
    <location>
        <begin position="220"/>
        <end position="273"/>
    </location>
</feature>
<evidence type="ECO:0000256" key="3">
    <source>
        <dbReference type="ARBA" id="ARBA00022833"/>
    </source>
</evidence>
<gene>
    <name evidence="7" type="ORF">HOLleu_38288</name>
</gene>
<dbReference type="GO" id="GO:0008270">
    <property type="term" value="F:zinc ion binding"/>
    <property type="evidence" value="ECO:0007669"/>
    <property type="project" value="UniProtKB-KW"/>
</dbReference>
<dbReference type="GO" id="GO:0061630">
    <property type="term" value="F:ubiquitin protein ligase activity"/>
    <property type="evidence" value="ECO:0007669"/>
    <property type="project" value="TreeGrafter"/>
</dbReference>
<dbReference type="PROSITE" id="PS50089">
    <property type="entry name" value="ZF_RING_2"/>
    <property type="match status" value="1"/>
</dbReference>
<dbReference type="PANTHER" id="PTHR25462">
    <property type="entry name" value="BONUS, ISOFORM C-RELATED"/>
    <property type="match status" value="1"/>
</dbReference>
<evidence type="ECO:0000256" key="1">
    <source>
        <dbReference type="ARBA" id="ARBA00022723"/>
    </source>
</evidence>
<dbReference type="GO" id="GO:0045087">
    <property type="term" value="P:innate immune response"/>
    <property type="evidence" value="ECO:0007669"/>
    <property type="project" value="TreeGrafter"/>
</dbReference>
<keyword evidence="3" id="KW-0862">Zinc</keyword>
<dbReference type="EMBL" id="JAIZAY010000020">
    <property type="protein sequence ID" value="KAJ8023183.1"/>
    <property type="molecule type" value="Genomic_DNA"/>
</dbReference>
<accession>A0A9Q0YIK5</accession>
<dbReference type="Pfam" id="PF00643">
    <property type="entry name" value="zf-B_box"/>
    <property type="match status" value="1"/>
</dbReference>
<dbReference type="Proteomes" id="UP001152320">
    <property type="component" value="Chromosome 20"/>
</dbReference>
<evidence type="ECO:0000256" key="4">
    <source>
        <dbReference type="PROSITE-ProRule" id="PRU00175"/>
    </source>
</evidence>
<dbReference type="Gene3D" id="3.30.40.10">
    <property type="entry name" value="Zinc/RING finger domain, C3HC4 (zinc finger)"/>
    <property type="match status" value="1"/>
</dbReference>
<dbReference type="InterPro" id="IPR013083">
    <property type="entry name" value="Znf_RING/FYVE/PHD"/>
</dbReference>
<keyword evidence="2 4" id="KW-0863">Zinc-finger</keyword>
<evidence type="ECO:0000259" key="6">
    <source>
        <dbReference type="PROSITE" id="PS50089"/>
    </source>
</evidence>
<dbReference type="OrthoDB" id="6270329at2759"/>